<dbReference type="InterPro" id="IPR052011">
    <property type="entry name" value="CENP-NAC/CAD_complex"/>
</dbReference>
<dbReference type="OrthoDB" id="6585699at2759"/>
<reference evidence="1 2" key="1">
    <citation type="submission" date="2010-05" db="EMBL/GenBank/DDBJ databases">
        <title>The Genome Sequence of Thecamonas trahens ATCC 50062.</title>
        <authorList>
            <consortium name="The Broad Institute Genome Sequencing Platform"/>
            <person name="Russ C."/>
            <person name="Cuomo C."/>
            <person name="Shea T."/>
            <person name="Young S.K."/>
            <person name="Zeng Q."/>
            <person name="Koehrsen M."/>
            <person name="Haas B."/>
            <person name="Borodovsky M."/>
            <person name="Guigo R."/>
            <person name="Alvarado L."/>
            <person name="Berlin A."/>
            <person name="Bochicchio J."/>
            <person name="Borenstein D."/>
            <person name="Chapman S."/>
            <person name="Chen Z."/>
            <person name="Freedman E."/>
            <person name="Gellesch M."/>
            <person name="Goldberg J."/>
            <person name="Griggs A."/>
            <person name="Gujja S."/>
            <person name="Heilman E."/>
            <person name="Heiman D."/>
            <person name="Hepburn T."/>
            <person name="Howarth C."/>
            <person name="Jen D."/>
            <person name="Larson L."/>
            <person name="Mehta T."/>
            <person name="Park D."/>
            <person name="Pearson M."/>
            <person name="Roberts A."/>
            <person name="Saif S."/>
            <person name="Shenoy N."/>
            <person name="Sisk P."/>
            <person name="Stolte C."/>
            <person name="Sykes S."/>
            <person name="Thomson T."/>
            <person name="Walk T."/>
            <person name="White J."/>
            <person name="Yandava C."/>
            <person name="Burger G."/>
            <person name="Gray M.W."/>
            <person name="Holland P.W.H."/>
            <person name="King N."/>
            <person name="Lang F.B.F."/>
            <person name="Roger A.J."/>
            <person name="Ruiz-Trillo I."/>
            <person name="Lander E."/>
            <person name="Nusbaum C."/>
        </authorList>
    </citation>
    <scope>NUCLEOTIDE SEQUENCE [LARGE SCALE GENOMIC DNA]</scope>
    <source>
        <strain evidence="1 2">ATCC 50062</strain>
    </source>
</reference>
<name>A0A0L0D7B9_THETB</name>
<sequence>MDEELACTERKLVRRVVSRLSKGDLVGVFLDWGLVAEEPASWPSRPALIDLLTTGHLEHRMTYRQYASLSLRRLYSKARTGAAPKWGAYHLAARAGALAPSAEVDALKAVLTKELSVFFNNYVHVEQAADGDVWIFIGIYEGVDAPRVLPPRSQTMFIMWRPHTSHLFASEVKVAYREYIMQALMHAFAADAIEQVPVRGANLESIIKLTLDAAGLGVCRAHTAGVPNPLALPRTRMHAAPVALGAPLPDAVVEDAPALAARARKADATLGPDDAPDVEQLIFHVNSSWDVSALPLNANDVPVLPFVARVSLDGPSVVNGLKALIPAGILHEPLPPFYTTILNQQRTVFRLADSDLSLTVARHLAR</sequence>
<evidence type="ECO:0000313" key="2">
    <source>
        <dbReference type="Proteomes" id="UP000054408"/>
    </source>
</evidence>
<protein>
    <submittedName>
        <fullName evidence="1">Uncharacterized protein</fullName>
    </submittedName>
</protein>
<dbReference type="EMBL" id="GL349450">
    <property type="protein sequence ID" value="KNC48249.1"/>
    <property type="molecule type" value="Genomic_DNA"/>
</dbReference>
<dbReference type="GO" id="GO:0005654">
    <property type="term" value="C:nucleoplasm"/>
    <property type="evidence" value="ECO:0007669"/>
    <property type="project" value="TreeGrafter"/>
</dbReference>
<dbReference type="GeneID" id="25564021"/>
<dbReference type="PANTHER" id="PTHR46790:SF1">
    <property type="entry name" value="CENTROMERE PROTEIN N"/>
    <property type="match status" value="1"/>
</dbReference>
<proteinExistence type="predicted"/>
<dbReference type="RefSeq" id="XP_013758818.1">
    <property type="nucleotide sequence ID" value="XM_013903364.1"/>
</dbReference>
<dbReference type="PANTHER" id="PTHR46790">
    <property type="entry name" value="CENTROMERE PROTEIN N"/>
    <property type="match status" value="1"/>
</dbReference>
<gene>
    <name evidence="1" type="ORF">AMSG_04481</name>
</gene>
<dbReference type="AlphaFoldDB" id="A0A0L0D7B9"/>
<accession>A0A0L0D7B9</accession>
<organism evidence="1 2">
    <name type="scientific">Thecamonas trahens ATCC 50062</name>
    <dbReference type="NCBI Taxonomy" id="461836"/>
    <lineage>
        <taxon>Eukaryota</taxon>
        <taxon>Apusozoa</taxon>
        <taxon>Apusomonadida</taxon>
        <taxon>Apusomonadidae</taxon>
        <taxon>Thecamonas</taxon>
    </lineage>
</organism>
<keyword evidence="2" id="KW-1185">Reference proteome</keyword>
<evidence type="ECO:0000313" key="1">
    <source>
        <dbReference type="EMBL" id="KNC48249.1"/>
    </source>
</evidence>
<dbReference type="Proteomes" id="UP000054408">
    <property type="component" value="Unassembled WGS sequence"/>
</dbReference>